<dbReference type="EMBL" id="JAUESC010000386">
    <property type="protein sequence ID" value="KAK0577554.1"/>
    <property type="molecule type" value="Genomic_DNA"/>
</dbReference>
<comment type="caution">
    <text evidence="4">The sequence shown here is derived from an EMBL/GenBank/DDBJ whole genome shotgun (WGS) entry which is preliminary data.</text>
</comment>
<dbReference type="Proteomes" id="UP001168877">
    <property type="component" value="Unassembled WGS sequence"/>
</dbReference>
<feature type="repeat" description="PPR" evidence="3">
    <location>
        <begin position="420"/>
        <end position="454"/>
    </location>
</feature>
<dbReference type="Gene3D" id="1.25.40.10">
    <property type="entry name" value="Tetratricopeptide repeat domain"/>
    <property type="match status" value="3"/>
</dbReference>
<protein>
    <recommendedName>
        <fullName evidence="6">Pentatricopeptide repeat-containing protein</fullName>
    </recommendedName>
</protein>
<dbReference type="NCBIfam" id="TIGR00756">
    <property type="entry name" value="PPR"/>
    <property type="match status" value="6"/>
</dbReference>
<dbReference type="AlphaFoldDB" id="A0AA39V483"/>
<keyword evidence="2" id="KW-0677">Repeat</keyword>
<evidence type="ECO:0000256" key="2">
    <source>
        <dbReference type="ARBA" id="ARBA00022737"/>
    </source>
</evidence>
<organism evidence="4 5">
    <name type="scientific">Acer saccharum</name>
    <name type="common">Sugar maple</name>
    <dbReference type="NCBI Taxonomy" id="4024"/>
    <lineage>
        <taxon>Eukaryota</taxon>
        <taxon>Viridiplantae</taxon>
        <taxon>Streptophyta</taxon>
        <taxon>Embryophyta</taxon>
        <taxon>Tracheophyta</taxon>
        <taxon>Spermatophyta</taxon>
        <taxon>Magnoliopsida</taxon>
        <taxon>eudicotyledons</taxon>
        <taxon>Gunneridae</taxon>
        <taxon>Pentapetalae</taxon>
        <taxon>rosids</taxon>
        <taxon>malvids</taxon>
        <taxon>Sapindales</taxon>
        <taxon>Sapindaceae</taxon>
        <taxon>Hippocastanoideae</taxon>
        <taxon>Acereae</taxon>
        <taxon>Acer</taxon>
    </lineage>
</organism>
<feature type="repeat" description="PPR" evidence="3">
    <location>
        <begin position="211"/>
        <end position="245"/>
    </location>
</feature>
<comment type="similarity">
    <text evidence="1">Belongs to the PPR family. P subfamily.</text>
</comment>
<dbReference type="SUPFAM" id="SSF48452">
    <property type="entry name" value="TPR-like"/>
    <property type="match status" value="1"/>
</dbReference>
<dbReference type="InterPro" id="IPR011990">
    <property type="entry name" value="TPR-like_helical_dom_sf"/>
</dbReference>
<reference evidence="4" key="1">
    <citation type="journal article" date="2022" name="Plant J.">
        <title>Strategies of tolerance reflected in two North American maple genomes.</title>
        <authorList>
            <person name="McEvoy S.L."/>
            <person name="Sezen U.U."/>
            <person name="Trouern-Trend A."/>
            <person name="McMahon S.M."/>
            <person name="Schaberg P.G."/>
            <person name="Yang J."/>
            <person name="Wegrzyn J.L."/>
            <person name="Swenson N.G."/>
        </authorList>
    </citation>
    <scope>NUCLEOTIDE SEQUENCE</scope>
    <source>
        <strain evidence="4">NS2018</strain>
    </source>
</reference>
<gene>
    <name evidence="4" type="ORF">LWI29_034959</name>
</gene>
<keyword evidence="5" id="KW-1185">Reference proteome</keyword>
<dbReference type="PANTHER" id="PTHR47938">
    <property type="entry name" value="RESPIRATORY COMPLEX I CHAPERONE (CIA84), PUTATIVE (AFU_ORTHOLOGUE AFUA_2G06020)-RELATED"/>
    <property type="match status" value="1"/>
</dbReference>
<proteinExistence type="inferred from homology"/>
<evidence type="ECO:0008006" key="6">
    <source>
        <dbReference type="Google" id="ProtNLM"/>
    </source>
</evidence>
<dbReference type="GO" id="GO:0003729">
    <property type="term" value="F:mRNA binding"/>
    <property type="evidence" value="ECO:0007669"/>
    <property type="project" value="TreeGrafter"/>
</dbReference>
<evidence type="ECO:0000256" key="1">
    <source>
        <dbReference type="ARBA" id="ARBA00007626"/>
    </source>
</evidence>
<reference evidence="4" key="2">
    <citation type="submission" date="2023-06" db="EMBL/GenBank/DDBJ databases">
        <authorList>
            <person name="Swenson N.G."/>
            <person name="Wegrzyn J.L."/>
            <person name="Mcevoy S.L."/>
        </authorList>
    </citation>
    <scope>NUCLEOTIDE SEQUENCE</scope>
    <source>
        <strain evidence="4">NS2018</strain>
        <tissue evidence="4">Leaf</tissue>
    </source>
</reference>
<feature type="repeat" description="PPR" evidence="3">
    <location>
        <begin position="350"/>
        <end position="384"/>
    </location>
</feature>
<dbReference type="InterPro" id="IPR002885">
    <property type="entry name" value="PPR_rpt"/>
</dbReference>
<sequence>MVAIFFQYLRQLHSKIHLLELKNYTNFEFLLPSTLLKPSVEAVTQSHSMAFRSRQLVQFLSRINTSRYNFSCLRSSFSIFPFSTLDVRSNLSNQTKNRPEIDERRVLDELSDLLPISRNNSIPNLYKASIQVKQTDCSRVVDGFLLPEEKLRGVFLQNLSGRAAIEHALLNVNVNLSLDLVAKVVDRGNLGGEAMVLFFNWAIKQPDIGKDVYSYNVIVKALGRRKFFNFMVEILHEMSEGGVSFNLETLSIVMDSFIRARRVYKAIEMFENLEEFGMQCNAESLNVLLRCLCRRLHIGAANSFFNAMRGKISFNVTTYDIIIGGWSKLGRVIEVERVLKEMVDEGFSPDSSTYCYLIECLGRSGRVDDAVEIFDATKEKGCGPDTNAYNAMISNYITIGDFDECMKFYKDMLSNKCEPNMDTYTKLISGFLKIRKVADALEIFEEMLGRGIVPSTGTITSFIEPLCCYGPPHAALMIYNKARKVGCKVSLSAYKLLFMRLSRFGKCGMLLNLWHEMQESGYSTDGEVYEYVICGLCSIGQLENAALVMEESLSKELLVTKQMLGEHGVQRVGIFKLTDLLLASKALLVHTLTGQQRYLCSSLVGESLVSQHCTGNNAAGTHLERLVERTQTLVGLVCYNLQAVEERTQVCVLQAVVEKTQMQF</sequence>
<dbReference type="Pfam" id="PF13041">
    <property type="entry name" value="PPR_2"/>
    <property type="match status" value="2"/>
</dbReference>
<evidence type="ECO:0000313" key="4">
    <source>
        <dbReference type="EMBL" id="KAK0577554.1"/>
    </source>
</evidence>
<name>A0AA39V483_ACESA</name>
<feature type="repeat" description="PPR" evidence="3">
    <location>
        <begin position="315"/>
        <end position="349"/>
    </location>
</feature>
<accession>A0AA39V483</accession>
<dbReference type="PANTHER" id="PTHR47938:SF1">
    <property type="entry name" value="OS02G0304800 PROTEIN"/>
    <property type="match status" value="1"/>
</dbReference>
<evidence type="ECO:0000256" key="3">
    <source>
        <dbReference type="PROSITE-ProRule" id="PRU00708"/>
    </source>
</evidence>
<dbReference type="Pfam" id="PF01535">
    <property type="entry name" value="PPR"/>
    <property type="match status" value="2"/>
</dbReference>
<feature type="repeat" description="PPR" evidence="3">
    <location>
        <begin position="246"/>
        <end position="280"/>
    </location>
</feature>
<evidence type="ECO:0000313" key="5">
    <source>
        <dbReference type="Proteomes" id="UP001168877"/>
    </source>
</evidence>
<feature type="repeat" description="PPR" evidence="3">
    <location>
        <begin position="385"/>
        <end position="419"/>
    </location>
</feature>
<dbReference type="PROSITE" id="PS51375">
    <property type="entry name" value="PPR"/>
    <property type="match status" value="6"/>
</dbReference>